<protein>
    <submittedName>
        <fullName evidence="1">Uncharacterized protein</fullName>
    </submittedName>
</protein>
<dbReference type="EMBL" id="OE027675">
    <property type="protein sequence ID" value="CAD7464828.1"/>
    <property type="molecule type" value="Genomic_DNA"/>
</dbReference>
<gene>
    <name evidence="1" type="ORF">TTEB3V08_LOCUS12705</name>
</gene>
<accession>A0A7R9P223</accession>
<evidence type="ECO:0000313" key="1">
    <source>
        <dbReference type="EMBL" id="CAD7464828.1"/>
    </source>
</evidence>
<proteinExistence type="predicted"/>
<dbReference type="AlphaFoldDB" id="A0A7R9P223"/>
<reference evidence="1" key="1">
    <citation type="submission" date="2020-11" db="EMBL/GenBank/DDBJ databases">
        <authorList>
            <person name="Tran Van P."/>
        </authorList>
    </citation>
    <scope>NUCLEOTIDE SEQUENCE</scope>
</reference>
<sequence length="61" mass="6893">MSKTSSLKQKILDAVSSQVPHVLTSSPNYLFPQEKPSMSSLRALTEVKRNTELTNDITEEW</sequence>
<name>A0A7R9P223_9NEOP</name>
<organism evidence="1">
    <name type="scientific">Timema tahoe</name>
    <dbReference type="NCBI Taxonomy" id="61484"/>
    <lineage>
        <taxon>Eukaryota</taxon>
        <taxon>Metazoa</taxon>
        <taxon>Ecdysozoa</taxon>
        <taxon>Arthropoda</taxon>
        <taxon>Hexapoda</taxon>
        <taxon>Insecta</taxon>
        <taxon>Pterygota</taxon>
        <taxon>Neoptera</taxon>
        <taxon>Polyneoptera</taxon>
        <taxon>Phasmatodea</taxon>
        <taxon>Timematodea</taxon>
        <taxon>Timematoidea</taxon>
        <taxon>Timematidae</taxon>
        <taxon>Timema</taxon>
    </lineage>
</organism>